<dbReference type="InterPro" id="IPR000182">
    <property type="entry name" value="GNAT_dom"/>
</dbReference>
<keyword evidence="2" id="KW-0808">Transferase</keyword>
<evidence type="ECO:0000259" key="1">
    <source>
        <dbReference type="PROSITE" id="PS51186"/>
    </source>
</evidence>
<organism evidence="2 3">
    <name type="scientific">Cecembia lonarensis (strain CCUG 58316 / KCTC 22772 / LW9)</name>
    <dbReference type="NCBI Taxonomy" id="1225176"/>
    <lineage>
        <taxon>Bacteria</taxon>
        <taxon>Pseudomonadati</taxon>
        <taxon>Bacteroidota</taxon>
        <taxon>Cytophagia</taxon>
        <taxon>Cytophagales</taxon>
        <taxon>Cyclobacteriaceae</taxon>
        <taxon>Cecembia</taxon>
    </lineage>
</organism>
<dbReference type="GO" id="GO:0016747">
    <property type="term" value="F:acyltransferase activity, transferring groups other than amino-acyl groups"/>
    <property type="evidence" value="ECO:0007669"/>
    <property type="project" value="InterPro"/>
</dbReference>
<protein>
    <submittedName>
        <fullName evidence="2">TDP-fucosamine acetyltransferase</fullName>
    </submittedName>
</protein>
<dbReference type="Gene3D" id="3.40.630.30">
    <property type="match status" value="1"/>
</dbReference>
<dbReference type="Pfam" id="PF00583">
    <property type="entry name" value="Acetyltransf_1"/>
    <property type="match status" value="1"/>
</dbReference>
<comment type="caution">
    <text evidence="2">The sequence shown here is derived from an EMBL/GenBank/DDBJ whole genome shotgun (WGS) entry which is preliminary data.</text>
</comment>
<dbReference type="InterPro" id="IPR016181">
    <property type="entry name" value="Acyl_CoA_acyltransferase"/>
</dbReference>
<dbReference type="EMBL" id="AMGM01000044">
    <property type="protein sequence ID" value="EKB48718.1"/>
    <property type="molecule type" value="Genomic_DNA"/>
</dbReference>
<feature type="domain" description="N-acetyltransferase" evidence="1">
    <location>
        <begin position="84"/>
        <end position="240"/>
    </location>
</feature>
<dbReference type="RefSeq" id="WP_009185700.1">
    <property type="nucleotide sequence ID" value="NZ_AMGM01000044.1"/>
</dbReference>
<dbReference type="OrthoDB" id="1342666at2"/>
<sequence length="240" mass="28022">MSQIIEMTWDSAFFNKKVGKILMDNTESFDYNKFLIEARKYDLIYLISNNQLLPNNLVSKANLDLMDTILTMSKKINKDDYLSSNYRFLNELEGDDLTRSYQIAEEISVVSRFSREKLVGKEITKKLYRIWVDNALNKSYSDGLFLEKIDNKVVGIHLLKLDLINQICFFTLTGVSSLMKGKGIGNNLWNQSFAYLANETNIDLIKSPFSLNNLHSFNFHLKMGFDKIEEVKYIYHFRKE</sequence>
<dbReference type="SUPFAM" id="SSF55729">
    <property type="entry name" value="Acyl-CoA N-acyltransferases (Nat)"/>
    <property type="match status" value="1"/>
</dbReference>
<evidence type="ECO:0000313" key="3">
    <source>
        <dbReference type="Proteomes" id="UP000004478"/>
    </source>
</evidence>
<dbReference type="AlphaFoldDB" id="K1LEE6"/>
<proteinExistence type="predicted"/>
<evidence type="ECO:0000313" key="2">
    <source>
        <dbReference type="EMBL" id="EKB48718.1"/>
    </source>
</evidence>
<gene>
    <name evidence="2" type="ORF">B879_02677</name>
</gene>
<accession>K1LEE6</accession>
<reference evidence="2 3" key="1">
    <citation type="journal article" date="2012" name="J. Bacteriol.">
        <title>Draft Genome Sequence of Cecembia lonarensis Strain LW9T, Isolated from Lonar Lake, a Haloalkaline Lake in India.</title>
        <authorList>
            <person name="Shivaji S."/>
            <person name="Ara S."/>
            <person name="Singh A."/>
            <person name="Pinnaka A.K."/>
        </authorList>
    </citation>
    <scope>NUCLEOTIDE SEQUENCE [LARGE SCALE GENOMIC DNA]</scope>
    <source>
        <strain evidence="2 3">LW9</strain>
    </source>
</reference>
<name>K1LEE6_CECL9</name>
<dbReference type="PROSITE" id="PS51186">
    <property type="entry name" value="GNAT"/>
    <property type="match status" value="1"/>
</dbReference>
<dbReference type="Proteomes" id="UP000004478">
    <property type="component" value="Unassembled WGS sequence"/>
</dbReference>
<keyword evidence="3" id="KW-1185">Reference proteome</keyword>